<dbReference type="Proteomes" id="UP000772434">
    <property type="component" value="Unassembled WGS sequence"/>
</dbReference>
<feature type="compositionally biased region" description="Polar residues" evidence="1">
    <location>
        <begin position="469"/>
        <end position="488"/>
    </location>
</feature>
<organism evidence="3 4">
    <name type="scientific">Rhodocollybia butyracea</name>
    <dbReference type="NCBI Taxonomy" id="206335"/>
    <lineage>
        <taxon>Eukaryota</taxon>
        <taxon>Fungi</taxon>
        <taxon>Dikarya</taxon>
        <taxon>Basidiomycota</taxon>
        <taxon>Agaricomycotina</taxon>
        <taxon>Agaricomycetes</taxon>
        <taxon>Agaricomycetidae</taxon>
        <taxon>Agaricales</taxon>
        <taxon>Marasmiineae</taxon>
        <taxon>Omphalotaceae</taxon>
        <taxon>Rhodocollybia</taxon>
    </lineage>
</organism>
<sequence length="1001" mass="108928">MKQNELDVAVTAFGIDSDLTFGQDRNCGVRLCYPDVSPIHCKITFDEGKAFLIVLGTHGLLVDGCRVFASSSASSPNTIPLANNSEIEIRGKRFRFTYPPKEIRAQLLSTPTLPRRRALRLSMIESAEVFSPRPSPNPLENLRVLQTPLKPYHIRSQSSSPLKFASPSGPLFSATMSADSERNDDDEEEIILVEGNCPRVVEEEKDLIILEDVEVPLAPAPSTLSPRSSSKSPTKPQYVPAPPPMLLPPQPPITPRRPRPTLHKAVLIRSAHRAIMQAEIQREEEELDQEEEAEVFGAILGDDDEESDAENEPDQNDESSRPAWKASLERIWPFRRSTSPTRAPSNEERIESILTQGEPMDVDQVGSLEHSAVLQGTFEPTDSVNDAKDEVVENPAPLYPRLDTSLGGVPSHGYSNNPQTQRQEPRSSSVFPDHPRMSLGGGEARRVKVEEYPWKVQDLVVPTPPASPTRPSKSSIDGETTPSGNQLSEAERRAIQERRRSAVRMSGNFFPGGAPGLAPSSPVKKGEQASMKQGRVSISAVTKEDQLDTRSLLEKMKDKVEGIKAERRASIAVSPQKRRFSETPAPDNNEEFSLLRSPSKQAARFSSVLEEPEPHDVVDPIISPPEAVISSDSGPAVSPGHSDVGDVQIVHAAVTVSPIKTRTARNKTVLAKFVDTPSLADDEASPDVVGRMVNDSDDEQPTKVRGKILRGTGKVPGGTSKGYLKPPSKARSTAKVTVETSSPEAPSEAEATQPKAQPSTARRPTRSRSKTPNPQPSLATTEGTDNQDHAAVPRPTRKALRAVEDTDTRAAAPEEQSAAPAKRTGKAPRTRSRSRAPDESETEASSKATDKPLSRTTRSRGKTPVSELETDEETTHIEEAAVAKPKRGRRPKTPAVPEVIKEEVADEVPATTTKTRAKKAVSISDSGPKPRSKKADSPAQADIDKENEDARVSAGEDEPVVTKTRIGRLRKAPVAKVKEETQTEPEIGGARTRGMRTRSKT</sequence>
<dbReference type="InterPro" id="IPR000253">
    <property type="entry name" value="FHA_dom"/>
</dbReference>
<accession>A0A9P5QAS4</accession>
<feature type="compositionally biased region" description="Low complexity" evidence="1">
    <location>
        <begin position="737"/>
        <end position="762"/>
    </location>
</feature>
<dbReference type="OrthoDB" id="6288785at2759"/>
<gene>
    <name evidence="3" type="ORF">BDP27DRAFT_1311013</name>
</gene>
<dbReference type="PROSITE" id="PS50006">
    <property type="entry name" value="FHA_DOMAIN"/>
    <property type="match status" value="1"/>
</dbReference>
<feature type="region of interest" description="Disordered" evidence="1">
    <location>
        <begin position="395"/>
        <end position="537"/>
    </location>
</feature>
<feature type="compositionally biased region" description="Low complexity" evidence="1">
    <location>
        <begin position="810"/>
        <end position="821"/>
    </location>
</feature>
<comment type="caution">
    <text evidence="3">The sequence shown here is derived from an EMBL/GenBank/DDBJ whole genome shotgun (WGS) entry which is preliminary data.</text>
</comment>
<dbReference type="AlphaFoldDB" id="A0A9P5QAS4"/>
<feature type="region of interest" description="Disordered" evidence="1">
    <location>
        <begin position="676"/>
        <end position="1001"/>
    </location>
</feature>
<feature type="region of interest" description="Disordered" evidence="1">
    <location>
        <begin position="156"/>
        <end position="186"/>
    </location>
</feature>
<feature type="region of interest" description="Disordered" evidence="1">
    <location>
        <begin position="218"/>
        <end position="245"/>
    </location>
</feature>
<feature type="region of interest" description="Disordered" evidence="1">
    <location>
        <begin position="571"/>
        <end position="643"/>
    </location>
</feature>
<feature type="domain" description="FHA" evidence="2">
    <location>
        <begin position="19"/>
        <end position="67"/>
    </location>
</feature>
<evidence type="ECO:0000256" key="1">
    <source>
        <dbReference type="SAM" id="MobiDB-lite"/>
    </source>
</evidence>
<name>A0A9P5QAS4_9AGAR</name>
<dbReference type="Gene3D" id="2.60.200.20">
    <property type="match status" value="1"/>
</dbReference>
<feature type="compositionally biased region" description="Basic residues" evidence="1">
    <location>
        <begin position="823"/>
        <end position="834"/>
    </location>
</feature>
<feature type="compositionally biased region" description="Low complexity" evidence="1">
    <location>
        <begin position="218"/>
        <end position="236"/>
    </location>
</feature>
<dbReference type="EMBL" id="JADNRY010000002">
    <property type="protein sequence ID" value="KAF9078230.1"/>
    <property type="molecule type" value="Genomic_DNA"/>
</dbReference>
<feature type="compositionally biased region" description="Basic and acidic residues" evidence="1">
    <location>
        <begin position="443"/>
        <end position="453"/>
    </location>
</feature>
<feature type="compositionally biased region" description="Polar residues" evidence="1">
    <location>
        <begin position="413"/>
        <end position="430"/>
    </location>
</feature>
<dbReference type="InterPro" id="IPR008984">
    <property type="entry name" value="SMAD_FHA_dom_sf"/>
</dbReference>
<dbReference type="Pfam" id="PF00498">
    <property type="entry name" value="FHA"/>
    <property type="match status" value="1"/>
</dbReference>
<evidence type="ECO:0000259" key="2">
    <source>
        <dbReference type="PROSITE" id="PS50006"/>
    </source>
</evidence>
<feature type="region of interest" description="Disordered" evidence="1">
    <location>
        <begin position="282"/>
        <end position="359"/>
    </location>
</feature>
<proteinExistence type="predicted"/>
<keyword evidence="4" id="KW-1185">Reference proteome</keyword>
<protein>
    <recommendedName>
        <fullName evidence="2">FHA domain-containing protein</fullName>
    </recommendedName>
</protein>
<feature type="compositionally biased region" description="Acidic residues" evidence="1">
    <location>
        <begin position="301"/>
        <end position="317"/>
    </location>
</feature>
<feature type="compositionally biased region" description="Basic and acidic residues" evidence="1">
    <location>
        <begin position="942"/>
        <end position="951"/>
    </location>
</feature>
<evidence type="ECO:0000313" key="3">
    <source>
        <dbReference type="EMBL" id="KAF9078230.1"/>
    </source>
</evidence>
<feature type="compositionally biased region" description="Acidic residues" evidence="1">
    <location>
        <begin position="282"/>
        <end position="294"/>
    </location>
</feature>
<feature type="compositionally biased region" description="Low complexity" evidence="1">
    <location>
        <begin position="503"/>
        <end position="522"/>
    </location>
</feature>
<dbReference type="SUPFAM" id="SSF49879">
    <property type="entry name" value="SMAD/FHA domain"/>
    <property type="match status" value="1"/>
</dbReference>
<reference evidence="3" key="1">
    <citation type="submission" date="2020-11" db="EMBL/GenBank/DDBJ databases">
        <authorList>
            <consortium name="DOE Joint Genome Institute"/>
            <person name="Ahrendt S."/>
            <person name="Riley R."/>
            <person name="Andreopoulos W."/>
            <person name="Labutti K."/>
            <person name="Pangilinan J."/>
            <person name="Ruiz-Duenas F.J."/>
            <person name="Barrasa J.M."/>
            <person name="Sanchez-Garcia M."/>
            <person name="Camarero S."/>
            <person name="Miyauchi S."/>
            <person name="Serrano A."/>
            <person name="Linde D."/>
            <person name="Babiker R."/>
            <person name="Drula E."/>
            <person name="Ayuso-Fernandez I."/>
            <person name="Pacheco R."/>
            <person name="Padilla G."/>
            <person name="Ferreira P."/>
            <person name="Barriuso J."/>
            <person name="Kellner H."/>
            <person name="Castanera R."/>
            <person name="Alfaro M."/>
            <person name="Ramirez L."/>
            <person name="Pisabarro A.G."/>
            <person name="Kuo A."/>
            <person name="Tritt A."/>
            <person name="Lipzen A."/>
            <person name="He G."/>
            <person name="Yan M."/>
            <person name="Ng V."/>
            <person name="Cullen D."/>
            <person name="Martin F."/>
            <person name="Rosso M.-N."/>
            <person name="Henrissat B."/>
            <person name="Hibbett D."/>
            <person name="Martinez A.T."/>
            <person name="Grigoriev I.V."/>
        </authorList>
    </citation>
    <scope>NUCLEOTIDE SEQUENCE</scope>
    <source>
        <strain evidence="3">AH 40177</strain>
    </source>
</reference>
<feature type="compositionally biased region" description="Basic and acidic residues" evidence="1">
    <location>
        <begin position="489"/>
        <end position="500"/>
    </location>
</feature>
<evidence type="ECO:0000313" key="4">
    <source>
        <dbReference type="Proteomes" id="UP000772434"/>
    </source>
</evidence>